<evidence type="ECO:0000313" key="3">
    <source>
        <dbReference type="Proteomes" id="UP000595197"/>
    </source>
</evidence>
<organism evidence="2 3">
    <name type="scientific">Skermanella cutis</name>
    <dbReference type="NCBI Taxonomy" id="2775420"/>
    <lineage>
        <taxon>Bacteria</taxon>
        <taxon>Pseudomonadati</taxon>
        <taxon>Pseudomonadota</taxon>
        <taxon>Alphaproteobacteria</taxon>
        <taxon>Rhodospirillales</taxon>
        <taxon>Azospirillaceae</taxon>
        <taxon>Skermanella</taxon>
    </lineage>
</organism>
<accession>A0ABX7B3F3</accession>
<sequence length="504" mass="55011">MTYRTERRRALLPAAALLAFTQALGPASVLPARAANIQAQRNAGFDVTITDNVNLEPDDRADAALILSPFAGVNVRGEGGRADFIFDYRLTLDTTLSKNSDVNVRNDFIGFGTAELVDDMLFVDVTGSASQPLIDPGGRTSTNASVGRGNRTQVVGGSISPYLLNRFGNLAESELRYRYSYTFVGKDEIGDSTTSEARARLSTGPVFSRVALDAIAEYENTDSESRTGDIERSTYRLNGQYAVSRRFFLLASGGYETIETNSLNDDPDGPIWYVGFLTRPGPRTELRVTYGERYGEPDYNGSLTYRITPRLTFQAGYVHVLETTQRQFSSFQLAVDPSGQLIDPVTNLPVDITDTDPGFGLRTEAFIASRFQTSLVGNYDRNTVTLAGTAEEREYDIRPDERYLSARLGWTRRLSPGTNLFTGVGWRRTENDGNAAGTAAAPVAGILGPAAPESDTFSARVALTHSLAKDVFGSVALGRTQRVADDEADEYTENSLTFGVRIVF</sequence>
<name>A0ABX7B3F3_9PROT</name>
<protein>
    <submittedName>
        <fullName evidence="2">TIGR03016 family PEP-CTERM system-associated outer membrane protein</fullName>
    </submittedName>
</protein>
<gene>
    <name evidence="2" type="ORF">IGS68_22235</name>
</gene>
<feature type="chain" id="PRO_5046955884" evidence="1">
    <location>
        <begin position="26"/>
        <end position="504"/>
    </location>
</feature>
<reference evidence="2" key="1">
    <citation type="submission" date="2021-02" db="EMBL/GenBank/DDBJ databases">
        <title>Skermanella TT6 skin isolate.</title>
        <authorList>
            <person name="Lee K."/>
            <person name="Ganzorig M."/>
        </authorList>
    </citation>
    <scope>NUCLEOTIDE SEQUENCE</scope>
    <source>
        <strain evidence="2">TT6</strain>
    </source>
</reference>
<keyword evidence="3" id="KW-1185">Reference proteome</keyword>
<dbReference type="InterPro" id="IPR006311">
    <property type="entry name" value="TAT_signal"/>
</dbReference>
<dbReference type="PROSITE" id="PS51318">
    <property type="entry name" value="TAT"/>
    <property type="match status" value="1"/>
</dbReference>
<proteinExistence type="predicted"/>
<evidence type="ECO:0000256" key="1">
    <source>
        <dbReference type="SAM" id="SignalP"/>
    </source>
</evidence>
<dbReference type="Gene3D" id="2.40.160.10">
    <property type="entry name" value="Porin"/>
    <property type="match status" value="1"/>
</dbReference>
<evidence type="ECO:0000313" key="2">
    <source>
        <dbReference type="EMBL" id="QQP88707.1"/>
    </source>
</evidence>
<dbReference type="Proteomes" id="UP000595197">
    <property type="component" value="Chromosome"/>
</dbReference>
<dbReference type="SUPFAM" id="SSF56935">
    <property type="entry name" value="Porins"/>
    <property type="match status" value="2"/>
</dbReference>
<dbReference type="InterPro" id="IPR023614">
    <property type="entry name" value="Porin_dom_sf"/>
</dbReference>
<dbReference type="NCBIfam" id="TIGR03016">
    <property type="entry name" value="pepcterm_hypo_1"/>
    <property type="match status" value="1"/>
</dbReference>
<keyword evidence="1" id="KW-0732">Signal</keyword>
<dbReference type="EMBL" id="CP067420">
    <property type="protein sequence ID" value="QQP88707.1"/>
    <property type="molecule type" value="Genomic_DNA"/>
</dbReference>
<dbReference type="RefSeq" id="WP_201073989.1">
    <property type="nucleotide sequence ID" value="NZ_CP067420.1"/>
</dbReference>
<dbReference type="InterPro" id="IPR017467">
    <property type="entry name" value="CHP03016_PEP-CTERM"/>
</dbReference>
<feature type="signal peptide" evidence="1">
    <location>
        <begin position="1"/>
        <end position="25"/>
    </location>
</feature>